<evidence type="ECO:0000256" key="5">
    <source>
        <dbReference type="SAM" id="Phobius"/>
    </source>
</evidence>
<reference evidence="7 8" key="1">
    <citation type="submission" date="2016-10" db="EMBL/GenBank/DDBJ databases">
        <authorList>
            <person name="de Groot N.N."/>
        </authorList>
    </citation>
    <scope>NUCLEOTIDE SEQUENCE [LARGE SCALE GENOMIC DNA]</scope>
    <source>
        <strain evidence="7 8">Nl14</strain>
    </source>
</reference>
<keyword evidence="4 5" id="KW-0472">Membrane</keyword>
<feature type="transmembrane region" description="Helical" evidence="5">
    <location>
        <begin position="143"/>
        <end position="166"/>
    </location>
</feature>
<dbReference type="Proteomes" id="UP000182649">
    <property type="component" value="Unassembled WGS sequence"/>
</dbReference>
<comment type="subcellular location">
    <subcellularLocation>
        <location evidence="1">Endomembrane system</location>
        <topology evidence="1">Multi-pass membrane protein</topology>
    </subcellularLocation>
</comment>
<feature type="transmembrane region" description="Helical" evidence="5">
    <location>
        <begin position="65"/>
        <end position="85"/>
    </location>
</feature>
<keyword evidence="3 5" id="KW-1133">Transmembrane helix</keyword>
<evidence type="ECO:0000313" key="7">
    <source>
        <dbReference type="EMBL" id="SFU59501.1"/>
    </source>
</evidence>
<keyword evidence="2 5" id="KW-0812">Transmembrane</keyword>
<evidence type="ECO:0000256" key="1">
    <source>
        <dbReference type="ARBA" id="ARBA00004127"/>
    </source>
</evidence>
<evidence type="ECO:0000256" key="2">
    <source>
        <dbReference type="ARBA" id="ARBA00022692"/>
    </source>
</evidence>
<dbReference type="EMBL" id="FPBZ01000009">
    <property type="protein sequence ID" value="SFU59501.1"/>
    <property type="molecule type" value="Genomic_DNA"/>
</dbReference>
<protein>
    <submittedName>
        <fullName evidence="7">Putative membrane protein</fullName>
    </submittedName>
</protein>
<evidence type="ECO:0000256" key="3">
    <source>
        <dbReference type="ARBA" id="ARBA00022989"/>
    </source>
</evidence>
<organism evidence="7 8">
    <name type="scientific">Nitrosospira multiformis</name>
    <dbReference type="NCBI Taxonomy" id="1231"/>
    <lineage>
        <taxon>Bacteria</taxon>
        <taxon>Pseudomonadati</taxon>
        <taxon>Pseudomonadota</taxon>
        <taxon>Betaproteobacteria</taxon>
        <taxon>Nitrosomonadales</taxon>
        <taxon>Nitrosomonadaceae</taxon>
        <taxon>Nitrosospira</taxon>
    </lineage>
</organism>
<feature type="domain" description="DUF202" evidence="6">
    <location>
        <begin position="48"/>
        <end position="129"/>
    </location>
</feature>
<evidence type="ECO:0000313" key="8">
    <source>
        <dbReference type="Proteomes" id="UP000182649"/>
    </source>
</evidence>
<gene>
    <name evidence="7" type="ORF">SAMN05216417_10919</name>
</gene>
<sequence>MLWERLGTLLFGSLLLAAPYLIEEGAINPASENLREGKSDPEKMSDPRVFFAAERTLLAWVRTGLTIIALGFVVARFGLFLNLLVASGEISKNGGTASAHGISGVFGIILVLSGTVTILGALLNHRHYVSSLPLEDLPRLSLPWLSSFLSLSVATIGFLLAVYLLFT</sequence>
<dbReference type="AlphaFoldDB" id="A0A1I7HFT7"/>
<dbReference type="Pfam" id="PF02656">
    <property type="entry name" value="DUF202"/>
    <property type="match status" value="1"/>
</dbReference>
<feature type="transmembrane region" description="Helical" evidence="5">
    <location>
        <begin position="97"/>
        <end position="123"/>
    </location>
</feature>
<name>A0A1I7HFT7_9PROT</name>
<evidence type="ECO:0000259" key="6">
    <source>
        <dbReference type="Pfam" id="PF02656"/>
    </source>
</evidence>
<accession>A0A1I7HFT7</accession>
<proteinExistence type="predicted"/>
<evidence type="ECO:0000256" key="4">
    <source>
        <dbReference type="ARBA" id="ARBA00023136"/>
    </source>
</evidence>
<dbReference type="GO" id="GO:0012505">
    <property type="term" value="C:endomembrane system"/>
    <property type="evidence" value="ECO:0007669"/>
    <property type="project" value="UniProtKB-SubCell"/>
</dbReference>
<dbReference type="InterPro" id="IPR003807">
    <property type="entry name" value="DUF202"/>
</dbReference>